<organism evidence="1 2">
    <name type="scientific">Cedecea lapagei</name>
    <dbReference type="NCBI Taxonomy" id="158823"/>
    <lineage>
        <taxon>Bacteria</taxon>
        <taxon>Pseudomonadati</taxon>
        <taxon>Pseudomonadota</taxon>
        <taxon>Gammaproteobacteria</taxon>
        <taxon>Enterobacterales</taxon>
        <taxon>Enterobacteriaceae</taxon>
        <taxon>Cedecea</taxon>
    </lineage>
</organism>
<dbReference type="EMBL" id="LR134201">
    <property type="protein sequence ID" value="VEC02020.1"/>
    <property type="molecule type" value="Genomic_DNA"/>
</dbReference>
<protein>
    <submittedName>
        <fullName evidence="1">Uncharacterized protein</fullName>
    </submittedName>
</protein>
<keyword evidence="2" id="KW-1185">Reference proteome</keyword>
<evidence type="ECO:0000313" key="2">
    <source>
        <dbReference type="Proteomes" id="UP000274122"/>
    </source>
</evidence>
<reference evidence="1 2" key="1">
    <citation type="submission" date="2018-12" db="EMBL/GenBank/DDBJ databases">
        <authorList>
            <consortium name="Pathogen Informatics"/>
        </authorList>
    </citation>
    <scope>NUCLEOTIDE SEQUENCE [LARGE SCALE GENOMIC DNA]</scope>
    <source>
        <strain evidence="1 2">NCTC11466</strain>
    </source>
</reference>
<dbReference type="KEGG" id="clap:NCTC11466_04564"/>
<dbReference type="AlphaFoldDB" id="A0A3S4ILE3"/>
<dbReference type="Proteomes" id="UP000274122">
    <property type="component" value="Chromosome"/>
</dbReference>
<evidence type="ECO:0000313" key="1">
    <source>
        <dbReference type="EMBL" id="VEC02020.1"/>
    </source>
</evidence>
<dbReference type="RefSeq" id="WP_126358174.1">
    <property type="nucleotide sequence ID" value="NZ_LR134201.1"/>
</dbReference>
<proteinExistence type="predicted"/>
<accession>A0A3S4ILE3</accession>
<name>A0A3S4ILE3_9ENTR</name>
<sequence>MEQLQRLASTIAETYIRDLKRETGDNTISIDGYTGTIEASLLASGLLDNAVSSAKDRYTHGFETKAYMMLANLICLDGKEYQLTTHGMKVIDFMIKKALKKQSNNNIH</sequence>
<dbReference type="OrthoDB" id="6630971at2"/>
<gene>
    <name evidence="1" type="ORF">NCTC11466_04564</name>
</gene>